<feature type="region of interest" description="Disordered" evidence="3">
    <location>
        <begin position="112"/>
        <end position="175"/>
    </location>
</feature>
<keyword evidence="6" id="KW-1185">Reference proteome</keyword>
<keyword evidence="1" id="KW-0507">mRNA processing</keyword>
<dbReference type="GO" id="GO:0008270">
    <property type="term" value="F:zinc ion binding"/>
    <property type="evidence" value="ECO:0007669"/>
    <property type="project" value="UniProtKB-KW"/>
</dbReference>
<feature type="compositionally biased region" description="Polar residues" evidence="3">
    <location>
        <begin position="1"/>
        <end position="13"/>
    </location>
</feature>
<dbReference type="InterPro" id="IPR001878">
    <property type="entry name" value="Znf_CCHC"/>
</dbReference>
<evidence type="ECO:0000256" key="3">
    <source>
        <dbReference type="SAM" id="MobiDB-lite"/>
    </source>
</evidence>
<name>A0A9Q3HTF1_9BASI</name>
<evidence type="ECO:0000313" key="5">
    <source>
        <dbReference type="EMBL" id="MBW0515682.1"/>
    </source>
</evidence>
<keyword evidence="2" id="KW-0863">Zinc-finger</keyword>
<gene>
    <name evidence="5" type="ORF">O181_055397</name>
</gene>
<dbReference type="GO" id="GO:0006397">
    <property type="term" value="P:mRNA processing"/>
    <property type="evidence" value="ECO:0007669"/>
    <property type="project" value="UniProtKB-KW"/>
</dbReference>
<feature type="region of interest" description="Disordered" evidence="3">
    <location>
        <begin position="341"/>
        <end position="369"/>
    </location>
</feature>
<feature type="region of interest" description="Disordered" evidence="3">
    <location>
        <begin position="1"/>
        <end position="54"/>
    </location>
</feature>
<sequence length="560" mass="63181">MTTGRGSQYSIQSDGGGLKIRVDPSKGKRKGNIPSGTESTQGSAISKRKVPDMPMISEPELELNSITQCTRTKIGKCATTPPRSDELLAYPEKISQRGGNSEILQWMESTVTKASNQEDKGEPCQKERGNQGRSFSSFYQQASSQPTSPRREKEQEKELEETIFPKLKDPKNPKRCHGQFLQHGKNLDGIQGQRGTKNETTSFPKEIPLSPYVVNTLTEIINSILPLKDIRNSLLTLQEINNSLSYLTKNKLITMNLCRCIEPCSTEEYINSLEDIVTRTKIGRAWRKVDIKSPNELFIKKDKQRETFKPKTPNNEQRKCHKCRSIGHLANNCLKKANINEIEETDDHNDKEEESDSEKDIEDSEASESDEINIINAQINNIDLLYEVSDVNSNLPQVGTSDKSLTNIQDSKLNRTIPAKVMEYTAGKSSISIVMVENQEEKVNLDTGAYCTCVGKRYLESIVPDWEGKIIPIQRVKFSSASEIMKPLGIIDLKLIFPHPSQFIRVKVELVVMDNFTSNHFVLGNDYLSICGIDISNQKDRYFTIGDNKRKTFGFSNNKK</sequence>
<keyword evidence="2" id="KW-0862">Zinc</keyword>
<proteinExistence type="predicted"/>
<feature type="compositionally biased region" description="Basic and acidic residues" evidence="3">
    <location>
        <begin position="116"/>
        <end position="130"/>
    </location>
</feature>
<dbReference type="GO" id="GO:0003676">
    <property type="term" value="F:nucleic acid binding"/>
    <property type="evidence" value="ECO:0007669"/>
    <property type="project" value="InterPro"/>
</dbReference>
<keyword evidence="2" id="KW-0479">Metal-binding</keyword>
<evidence type="ECO:0000256" key="1">
    <source>
        <dbReference type="ARBA" id="ARBA00022664"/>
    </source>
</evidence>
<protein>
    <recommendedName>
        <fullName evidence="4">CCHC-type domain-containing protein</fullName>
    </recommendedName>
</protein>
<feature type="compositionally biased region" description="Low complexity" evidence="3">
    <location>
        <begin position="134"/>
        <end position="145"/>
    </location>
</feature>
<dbReference type="InterPro" id="IPR036875">
    <property type="entry name" value="Znf_CCHC_sf"/>
</dbReference>
<evidence type="ECO:0000256" key="2">
    <source>
        <dbReference type="PROSITE-ProRule" id="PRU00047"/>
    </source>
</evidence>
<evidence type="ECO:0000313" key="6">
    <source>
        <dbReference type="Proteomes" id="UP000765509"/>
    </source>
</evidence>
<dbReference type="EMBL" id="AVOT02024777">
    <property type="protein sequence ID" value="MBW0515682.1"/>
    <property type="molecule type" value="Genomic_DNA"/>
</dbReference>
<dbReference type="Proteomes" id="UP000765509">
    <property type="component" value="Unassembled WGS sequence"/>
</dbReference>
<dbReference type="SUPFAM" id="SSF50630">
    <property type="entry name" value="Acid proteases"/>
    <property type="match status" value="1"/>
</dbReference>
<feature type="domain" description="CCHC-type" evidence="4">
    <location>
        <begin position="318"/>
        <end position="333"/>
    </location>
</feature>
<accession>A0A9Q3HTF1</accession>
<organism evidence="5 6">
    <name type="scientific">Austropuccinia psidii MF-1</name>
    <dbReference type="NCBI Taxonomy" id="1389203"/>
    <lineage>
        <taxon>Eukaryota</taxon>
        <taxon>Fungi</taxon>
        <taxon>Dikarya</taxon>
        <taxon>Basidiomycota</taxon>
        <taxon>Pucciniomycotina</taxon>
        <taxon>Pucciniomycetes</taxon>
        <taxon>Pucciniales</taxon>
        <taxon>Sphaerophragmiaceae</taxon>
        <taxon>Austropuccinia</taxon>
    </lineage>
</organism>
<evidence type="ECO:0000259" key="4">
    <source>
        <dbReference type="PROSITE" id="PS50158"/>
    </source>
</evidence>
<dbReference type="InterPro" id="IPR021109">
    <property type="entry name" value="Peptidase_aspartic_dom_sf"/>
</dbReference>
<dbReference type="SUPFAM" id="SSF57756">
    <property type="entry name" value="Retrovirus zinc finger-like domains"/>
    <property type="match status" value="1"/>
</dbReference>
<reference evidence="5" key="1">
    <citation type="submission" date="2021-03" db="EMBL/GenBank/DDBJ databases">
        <title>Draft genome sequence of rust myrtle Austropuccinia psidii MF-1, a brazilian biotype.</title>
        <authorList>
            <person name="Quecine M.C."/>
            <person name="Pachon D.M.R."/>
            <person name="Bonatelli M.L."/>
            <person name="Correr F.H."/>
            <person name="Franceschini L.M."/>
            <person name="Leite T.F."/>
            <person name="Margarido G.R.A."/>
            <person name="Almeida C.A."/>
            <person name="Ferrarezi J.A."/>
            <person name="Labate C.A."/>
        </authorList>
    </citation>
    <scope>NUCLEOTIDE SEQUENCE</scope>
    <source>
        <strain evidence="5">MF-1</strain>
    </source>
</reference>
<dbReference type="AlphaFoldDB" id="A0A9Q3HTF1"/>
<feature type="compositionally biased region" description="Polar residues" evidence="3">
    <location>
        <begin position="34"/>
        <end position="44"/>
    </location>
</feature>
<comment type="caution">
    <text evidence="5">The sequence shown here is derived from an EMBL/GenBank/DDBJ whole genome shotgun (WGS) entry which is preliminary data.</text>
</comment>
<dbReference type="PROSITE" id="PS50158">
    <property type="entry name" value="ZF_CCHC"/>
    <property type="match status" value="1"/>
</dbReference>